<evidence type="ECO:0000259" key="3">
    <source>
        <dbReference type="Pfam" id="PF13828"/>
    </source>
</evidence>
<dbReference type="OrthoDB" id="4829526at2"/>
<feature type="transmembrane region" description="Helical" evidence="2">
    <location>
        <begin position="102"/>
        <end position="127"/>
    </location>
</feature>
<feature type="domain" description="DUF4190" evidence="3">
    <location>
        <begin position="102"/>
        <end position="162"/>
    </location>
</feature>
<proteinExistence type="predicted"/>
<organism evidence="4 5">
    <name type="scientific">Cellulomonas algicola</name>
    <dbReference type="NCBI Taxonomy" id="2071633"/>
    <lineage>
        <taxon>Bacteria</taxon>
        <taxon>Bacillati</taxon>
        <taxon>Actinomycetota</taxon>
        <taxon>Actinomycetes</taxon>
        <taxon>Micrococcales</taxon>
        <taxon>Cellulomonadaceae</taxon>
        <taxon>Cellulomonas</taxon>
    </lineage>
</organism>
<keyword evidence="2" id="KW-0812">Transmembrane</keyword>
<dbReference type="AlphaFoldDB" id="A0A401UZD2"/>
<accession>A0A401UZD2</accession>
<evidence type="ECO:0000313" key="4">
    <source>
        <dbReference type="EMBL" id="GCD20002.1"/>
    </source>
</evidence>
<keyword evidence="5" id="KW-1185">Reference proteome</keyword>
<dbReference type="Proteomes" id="UP000288246">
    <property type="component" value="Unassembled WGS sequence"/>
</dbReference>
<feature type="region of interest" description="Disordered" evidence="1">
    <location>
        <begin position="1"/>
        <end position="45"/>
    </location>
</feature>
<dbReference type="RefSeq" id="WP_124342519.1">
    <property type="nucleotide sequence ID" value="NZ_BHYL01000110.1"/>
</dbReference>
<evidence type="ECO:0000256" key="2">
    <source>
        <dbReference type="SAM" id="Phobius"/>
    </source>
</evidence>
<feature type="transmembrane region" description="Helical" evidence="2">
    <location>
        <begin position="147"/>
        <end position="177"/>
    </location>
</feature>
<dbReference type="Pfam" id="PF13828">
    <property type="entry name" value="DUF4190"/>
    <property type="match status" value="1"/>
</dbReference>
<keyword evidence="2" id="KW-0472">Membrane</keyword>
<comment type="caution">
    <text evidence="4">The sequence shown here is derived from an EMBL/GenBank/DDBJ whole genome shotgun (WGS) entry which is preliminary data.</text>
</comment>
<dbReference type="InterPro" id="IPR025241">
    <property type="entry name" value="DUF4190"/>
</dbReference>
<name>A0A401UZD2_9CELL</name>
<gene>
    <name evidence="4" type="ORF">CTKZ_15640</name>
</gene>
<sequence length="182" mass="18255">MSSTDPQDPATPAPDPWRKPETGSTSGAAPAPVPDAVQPYASGPAYPSGEAYPSSPAYPSGAAYPPAPTYGAPVQHPVPGGYPPAQAYGYPAYGGYLPKNSYAVWSLVLGILGLVSCGFFTGIPAIVVGNNAKKAAANGEADNPGMATAGVVLGWIGTGWSGLVVVGYLVFVVVMLLTTASA</sequence>
<dbReference type="EMBL" id="BHYL01000110">
    <property type="protein sequence ID" value="GCD20002.1"/>
    <property type="molecule type" value="Genomic_DNA"/>
</dbReference>
<evidence type="ECO:0000313" key="5">
    <source>
        <dbReference type="Proteomes" id="UP000288246"/>
    </source>
</evidence>
<reference evidence="4 5" key="1">
    <citation type="submission" date="2018-11" db="EMBL/GenBank/DDBJ databases">
        <title>Draft genome sequence of Cellulomonas takizawaensis strain TKZ-21.</title>
        <authorList>
            <person name="Yamamura H."/>
            <person name="Hayashi T."/>
            <person name="Hamada M."/>
            <person name="Serisawa Y."/>
            <person name="Matsuyama K."/>
            <person name="Nakagawa Y."/>
            <person name="Otoguro M."/>
            <person name="Yanagida F."/>
            <person name="Hayakawa M."/>
        </authorList>
    </citation>
    <scope>NUCLEOTIDE SEQUENCE [LARGE SCALE GENOMIC DNA]</scope>
    <source>
        <strain evidence="4 5">TKZ-21</strain>
    </source>
</reference>
<keyword evidence="2" id="KW-1133">Transmembrane helix</keyword>
<feature type="compositionally biased region" description="Low complexity" evidence="1">
    <location>
        <begin position="28"/>
        <end position="45"/>
    </location>
</feature>
<protein>
    <recommendedName>
        <fullName evidence="3">DUF4190 domain-containing protein</fullName>
    </recommendedName>
</protein>
<evidence type="ECO:0000256" key="1">
    <source>
        <dbReference type="SAM" id="MobiDB-lite"/>
    </source>
</evidence>